<gene>
    <name evidence="2" type="ORF">G3T37_14355</name>
</gene>
<dbReference type="EMBL" id="JAAGWZ010000005">
    <property type="protein sequence ID" value="NEM92532.1"/>
    <property type="molecule type" value="Genomic_DNA"/>
</dbReference>
<accession>A0A7C9PPR3</accession>
<evidence type="ECO:0000313" key="2">
    <source>
        <dbReference type="EMBL" id="NEM92532.1"/>
    </source>
</evidence>
<feature type="signal peptide" evidence="1">
    <location>
        <begin position="1"/>
        <end position="32"/>
    </location>
</feature>
<reference evidence="2 3" key="1">
    <citation type="journal article" date="2014" name="Int. J. Syst. Evol. Microbiol.">
        <title>Description of Galbitalea soli gen. nov., sp. nov., and Frondihabitans sucicola sp. nov.</title>
        <authorList>
            <person name="Kim S.J."/>
            <person name="Lim J.M."/>
            <person name="Ahn J.H."/>
            <person name="Weon H.Y."/>
            <person name="Hamada M."/>
            <person name="Suzuki K."/>
            <person name="Ahn T.Y."/>
            <person name="Kwon S.W."/>
        </authorList>
    </citation>
    <scope>NUCLEOTIDE SEQUENCE [LARGE SCALE GENOMIC DNA]</scope>
    <source>
        <strain evidence="2 3">NBRC 108727</strain>
    </source>
</reference>
<feature type="chain" id="PRO_5028935037" evidence="1">
    <location>
        <begin position="33"/>
        <end position="427"/>
    </location>
</feature>
<organism evidence="2 3">
    <name type="scientific">Galbitalea soli</name>
    <dbReference type="NCBI Taxonomy" id="1268042"/>
    <lineage>
        <taxon>Bacteria</taxon>
        <taxon>Bacillati</taxon>
        <taxon>Actinomycetota</taxon>
        <taxon>Actinomycetes</taxon>
        <taxon>Micrococcales</taxon>
        <taxon>Microbacteriaceae</taxon>
        <taxon>Galbitalea</taxon>
    </lineage>
</organism>
<keyword evidence="3" id="KW-1185">Reference proteome</keyword>
<dbReference type="Proteomes" id="UP000479756">
    <property type="component" value="Unassembled WGS sequence"/>
</dbReference>
<sequence>MKLSRRSKIGAVIAGASVFAVVITGCSSSGTASTTPDTKTKITLTLATFNNFGYSDALLAQYHALHPNITVVQNKAATSDAAQTNLFTKLAAGSGLGDVEAVDGDWMPKVKQYASKFVDLASADNKGRYSSWKTAGGTANGKEIGLGTDIGPEAICYRSDLFAKAGLPTDPDKVAALLQGDWQHYYDIGAQFAAKKTGAAWFDSAGATFQGLANQYQNFYEKNDGTVIATTNPDVKAAFTSVLTASATESSHLQEWTADWAAGMANGAFATMLCPPWMLGVIQGDSPKVTDWKIASVFPNGGGNWGGSYLLVPTQGKHTAEAKQFVDWLTAPAQQIAAFKVAGNFPSQVEAYTDPTLTGATNTFFNNAPIGKIFIDRANAVTVTPFKGVKYGAIMTAVQNGLTRVEQKQQTIDASWAQVVTDIKALG</sequence>
<evidence type="ECO:0000313" key="3">
    <source>
        <dbReference type="Proteomes" id="UP000479756"/>
    </source>
</evidence>
<name>A0A7C9PPR3_9MICO</name>
<proteinExistence type="predicted"/>
<dbReference type="SUPFAM" id="SSF53850">
    <property type="entry name" value="Periplasmic binding protein-like II"/>
    <property type="match status" value="1"/>
</dbReference>
<dbReference type="PANTHER" id="PTHR43649:SF32">
    <property type="entry name" value="SUGAR BINDING SECRETED PROTEIN"/>
    <property type="match status" value="1"/>
</dbReference>
<dbReference type="RefSeq" id="WP_163474583.1">
    <property type="nucleotide sequence ID" value="NZ_JAAGWZ010000005.1"/>
</dbReference>
<dbReference type="InterPro" id="IPR006059">
    <property type="entry name" value="SBP"/>
</dbReference>
<dbReference type="InterPro" id="IPR050490">
    <property type="entry name" value="Bact_solute-bd_prot1"/>
</dbReference>
<dbReference type="AlphaFoldDB" id="A0A7C9PPR3"/>
<comment type="caution">
    <text evidence="2">The sequence shown here is derived from an EMBL/GenBank/DDBJ whole genome shotgun (WGS) entry which is preliminary data.</text>
</comment>
<dbReference type="PANTHER" id="PTHR43649">
    <property type="entry name" value="ARABINOSE-BINDING PROTEIN-RELATED"/>
    <property type="match status" value="1"/>
</dbReference>
<keyword evidence="1" id="KW-0732">Signal</keyword>
<dbReference type="Gene3D" id="3.40.190.10">
    <property type="entry name" value="Periplasmic binding protein-like II"/>
    <property type="match status" value="1"/>
</dbReference>
<dbReference type="PROSITE" id="PS51257">
    <property type="entry name" value="PROKAR_LIPOPROTEIN"/>
    <property type="match status" value="1"/>
</dbReference>
<evidence type="ECO:0000256" key="1">
    <source>
        <dbReference type="SAM" id="SignalP"/>
    </source>
</evidence>
<dbReference type="Pfam" id="PF13416">
    <property type="entry name" value="SBP_bac_8"/>
    <property type="match status" value="1"/>
</dbReference>
<protein>
    <submittedName>
        <fullName evidence="2">Carbohydrate ABC transporter substrate-binding protein</fullName>
    </submittedName>
</protein>